<protein>
    <submittedName>
        <fullName evidence="13">Exopolysaccharide biosynthesis polyprenyl glycosylphosphotransferase</fullName>
    </submittedName>
</protein>
<evidence type="ECO:0000256" key="10">
    <source>
        <dbReference type="SAM" id="Phobius"/>
    </source>
</evidence>
<feature type="transmembrane region" description="Helical" evidence="10">
    <location>
        <begin position="125"/>
        <end position="146"/>
    </location>
</feature>
<evidence type="ECO:0000313" key="12">
    <source>
        <dbReference type="EMBL" id="MEK0086001.1"/>
    </source>
</evidence>
<proteinExistence type="inferred from homology"/>
<evidence type="ECO:0000256" key="7">
    <source>
        <dbReference type="ARBA" id="ARBA00022989"/>
    </source>
</evidence>
<evidence type="ECO:0000256" key="6">
    <source>
        <dbReference type="ARBA" id="ARBA00022692"/>
    </source>
</evidence>
<sequence>MSTGTLSWARAGAWRRPERLTGRLLLLGDALCLLLAFTLATHLTDWLRTTFLAASPGSFYDDFLPQRTLQLYLLGSGLCLWFALKGHYGARQSFATEAQQLLTGVGIAALIDGYLQFALKVQPSRIWLSSTWLFAGGLLVLARVALKHALFRLGPWRCPTVLIGSPTAMDEVARLLGHDPYVGQVITRRLPVGQGLDLERELARLVASGACRYVLIAFDDTQVRATQEAARLVDERLRLPHGIVPALRDVSIKDMELHKFFGHDLVVLSNRRAGAVGSKLVYKRVFDLVGASLLLLFLSPLMLLVALLVRLDGGPALYGSPRIGREGRVFRALKFRSMVPNADQVLRELLARDPARRREWEESFKLAQDPRITPIGRFIRKTSIDELPQLLNVLKGEMSLVGPRPLLLDEREQYTGRAFELYRQVTPGLTGMWQVSGRDDLEYYRRIELNNWYIKNWSPWVDLVILCKTLLVVVKGSGAS</sequence>
<dbReference type="Pfam" id="PF02397">
    <property type="entry name" value="Bac_transf"/>
    <property type="match status" value="1"/>
</dbReference>
<feature type="transmembrane region" description="Helical" evidence="10">
    <location>
        <begin position="288"/>
        <end position="309"/>
    </location>
</feature>
<evidence type="ECO:0000313" key="14">
    <source>
        <dbReference type="Proteomes" id="UP001375743"/>
    </source>
</evidence>
<keyword evidence="7 10" id="KW-1133">Transmembrane helix</keyword>
<dbReference type="EMBL" id="JBBLZC010000040">
    <property type="protein sequence ID" value="MEK0086003.1"/>
    <property type="molecule type" value="Genomic_DNA"/>
</dbReference>
<comment type="caution">
    <text evidence="13">The sequence shown here is derived from an EMBL/GenBank/DDBJ whole genome shotgun (WGS) entry which is preliminary data.</text>
</comment>
<keyword evidence="8 10" id="KW-0472">Membrane</keyword>
<organism evidence="13 14">
    <name type="scientific">Benzoatithermus flavus</name>
    <dbReference type="NCBI Taxonomy" id="3108223"/>
    <lineage>
        <taxon>Bacteria</taxon>
        <taxon>Pseudomonadati</taxon>
        <taxon>Pseudomonadota</taxon>
        <taxon>Alphaproteobacteria</taxon>
        <taxon>Geminicoccales</taxon>
        <taxon>Geminicoccaceae</taxon>
        <taxon>Benzoatithermus</taxon>
    </lineage>
</organism>
<evidence type="ECO:0000313" key="13">
    <source>
        <dbReference type="EMBL" id="MEK0086003.1"/>
    </source>
</evidence>
<dbReference type="PANTHER" id="PTHR30576:SF4">
    <property type="entry name" value="UNDECAPRENYL-PHOSPHATE GALACTOSE PHOSPHOTRANSFERASE"/>
    <property type="match status" value="1"/>
</dbReference>
<dbReference type="Proteomes" id="UP001375743">
    <property type="component" value="Unassembled WGS sequence"/>
</dbReference>
<dbReference type="EMBL" id="JBBLZC010000040">
    <property type="protein sequence ID" value="MEK0086001.1"/>
    <property type="molecule type" value="Genomic_DNA"/>
</dbReference>
<gene>
    <name evidence="12" type="ORF">U1T56_22830</name>
    <name evidence="13" type="ORF">U1T56_22840</name>
</gene>
<evidence type="ECO:0000256" key="4">
    <source>
        <dbReference type="ARBA" id="ARBA00022475"/>
    </source>
</evidence>
<feature type="transmembrane region" description="Helical" evidence="10">
    <location>
        <begin position="24"/>
        <end position="43"/>
    </location>
</feature>
<evidence type="ECO:0000256" key="3">
    <source>
        <dbReference type="ARBA" id="ARBA00006464"/>
    </source>
</evidence>
<reference evidence="13 14" key="1">
    <citation type="submission" date="2024-01" db="EMBL/GenBank/DDBJ databases">
        <title>Multi-omics insights into the function and evolution of sodium benzoate biodegradation pathways in Benzoatithermus flavus gen. nov., sp. nov. from hot spring.</title>
        <authorList>
            <person name="Hu C.-J."/>
            <person name="Li W.-J."/>
        </authorList>
    </citation>
    <scope>NUCLEOTIDE SEQUENCE [LARGE SCALE GENOMIC DNA]</scope>
    <source>
        <strain evidence="13 14">SYSU G07066</strain>
    </source>
</reference>
<dbReference type="RefSeq" id="WP_418161847.1">
    <property type="nucleotide sequence ID" value="NZ_JBBLZC010000040.1"/>
</dbReference>
<feature type="transmembrane region" description="Helical" evidence="10">
    <location>
        <begin position="69"/>
        <end position="88"/>
    </location>
</feature>
<evidence type="ECO:0000256" key="1">
    <source>
        <dbReference type="ARBA" id="ARBA00004141"/>
    </source>
</evidence>
<evidence type="ECO:0000256" key="9">
    <source>
        <dbReference type="ARBA" id="ARBA00023169"/>
    </source>
</evidence>
<accession>A0ABU8XXR4</accession>
<evidence type="ECO:0000256" key="5">
    <source>
        <dbReference type="ARBA" id="ARBA00022679"/>
    </source>
</evidence>
<dbReference type="InterPro" id="IPR017475">
    <property type="entry name" value="EPS_sugar_tfrase"/>
</dbReference>
<evidence type="ECO:0000259" key="11">
    <source>
        <dbReference type="Pfam" id="PF02397"/>
    </source>
</evidence>
<keyword evidence="6 10" id="KW-0812">Transmembrane</keyword>
<keyword evidence="5" id="KW-0808">Transferase</keyword>
<dbReference type="InterPro" id="IPR003362">
    <property type="entry name" value="Bact_transf"/>
</dbReference>
<dbReference type="NCBIfam" id="TIGR03025">
    <property type="entry name" value="EPS_sugtrans"/>
    <property type="match status" value="1"/>
</dbReference>
<comment type="subcellular location">
    <subcellularLocation>
        <location evidence="2">Cell membrane</location>
    </subcellularLocation>
    <subcellularLocation>
        <location evidence="1">Membrane</location>
        <topology evidence="1">Multi-pass membrane protein</topology>
    </subcellularLocation>
</comment>
<keyword evidence="4" id="KW-1003">Cell membrane</keyword>
<name>A0ABU8XXR4_9PROT</name>
<keyword evidence="14" id="KW-1185">Reference proteome</keyword>
<feature type="transmembrane region" description="Helical" evidence="10">
    <location>
        <begin position="100"/>
        <end position="119"/>
    </location>
</feature>
<dbReference type="PANTHER" id="PTHR30576">
    <property type="entry name" value="COLANIC BIOSYNTHESIS UDP-GLUCOSE LIPID CARRIER TRANSFERASE"/>
    <property type="match status" value="1"/>
</dbReference>
<evidence type="ECO:0000256" key="2">
    <source>
        <dbReference type="ARBA" id="ARBA00004236"/>
    </source>
</evidence>
<comment type="similarity">
    <text evidence="3">Belongs to the bacterial sugar transferase family.</text>
</comment>
<keyword evidence="9" id="KW-0270">Exopolysaccharide synthesis</keyword>
<feature type="domain" description="Bacterial sugar transferase" evidence="11">
    <location>
        <begin position="283"/>
        <end position="475"/>
    </location>
</feature>
<evidence type="ECO:0000256" key="8">
    <source>
        <dbReference type="ARBA" id="ARBA00023136"/>
    </source>
</evidence>